<feature type="compositionally biased region" description="Basic and acidic residues" evidence="1">
    <location>
        <begin position="45"/>
        <end position="57"/>
    </location>
</feature>
<feature type="region of interest" description="Disordered" evidence="1">
    <location>
        <begin position="32"/>
        <end position="151"/>
    </location>
</feature>
<protein>
    <submittedName>
        <fullName evidence="2">Uncharacterized protein</fullName>
    </submittedName>
</protein>
<feature type="compositionally biased region" description="Basic residues" evidence="1">
    <location>
        <begin position="192"/>
        <end position="217"/>
    </location>
</feature>
<name>A0A383D0X5_9ZZZZ</name>
<feature type="compositionally biased region" description="Basic residues" evidence="1">
    <location>
        <begin position="95"/>
        <end position="104"/>
    </location>
</feature>
<dbReference type="AlphaFoldDB" id="A0A383D0X5"/>
<reference evidence="2" key="1">
    <citation type="submission" date="2018-05" db="EMBL/GenBank/DDBJ databases">
        <authorList>
            <person name="Lanie J.A."/>
            <person name="Ng W.-L."/>
            <person name="Kazmierczak K.M."/>
            <person name="Andrzejewski T.M."/>
            <person name="Davidsen T.M."/>
            <person name="Wayne K.J."/>
            <person name="Tettelin H."/>
            <person name="Glass J.I."/>
            <person name="Rusch D."/>
            <person name="Podicherti R."/>
            <person name="Tsui H.-C.T."/>
            <person name="Winkler M.E."/>
        </authorList>
    </citation>
    <scope>NUCLEOTIDE SEQUENCE</scope>
</reference>
<feature type="compositionally biased region" description="Basic residues" evidence="1">
    <location>
        <begin position="136"/>
        <end position="151"/>
    </location>
</feature>
<feature type="region of interest" description="Disordered" evidence="1">
    <location>
        <begin position="1"/>
        <end position="20"/>
    </location>
</feature>
<proteinExistence type="predicted"/>
<evidence type="ECO:0000256" key="1">
    <source>
        <dbReference type="SAM" id="MobiDB-lite"/>
    </source>
</evidence>
<sequence>RLAGGRRHGGRLDLGLGPLLPALRQPRRGALRGLDPAVGHGRRHQASDARHHGDRQLVPEPRTARRHGPHARSPLGRPDVPRRRRRLVRAGLRGVRLRVRHRRQPPQAVGGRPDQDAEPSRAAQSASRRPDADPHRRIRAQGHPPPGRRIRRRLELLRPAGERCRVVGGPRRLVRQGGPRPCRGRTDGVYRPGRRRGRGPLHRCRRRPPDRHDRRPVRPCSVAGTHRPTRRRGL</sequence>
<evidence type="ECO:0000313" key="2">
    <source>
        <dbReference type="EMBL" id="SVE37518.1"/>
    </source>
</evidence>
<accession>A0A383D0X5</accession>
<gene>
    <name evidence="2" type="ORF">METZ01_LOCUS490372</name>
</gene>
<organism evidence="2">
    <name type="scientific">marine metagenome</name>
    <dbReference type="NCBI Taxonomy" id="408172"/>
    <lineage>
        <taxon>unclassified sequences</taxon>
        <taxon>metagenomes</taxon>
        <taxon>ecological metagenomes</taxon>
    </lineage>
</organism>
<feature type="non-terminal residue" evidence="2">
    <location>
        <position position="1"/>
    </location>
</feature>
<feature type="region of interest" description="Disordered" evidence="1">
    <location>
        <begin position="171"/>
        <end position="234"/>
    </location>
</feature>
<feature type="non-terminal residue" evidence="2">
    <location>
        <position position="234"/>
    </location>
</feature>
<dbReference type="EMBL" id="UINC01212961">
    <property type="protein sequence ID" value="SVE37518.1"/>
    <property type="molecule type" value="Genomic_DNA"/>
</dbReference>